<evidence type="ECO:0000256" key="5">
    <source>
        <dbReference type="ARBA" id="ARBA00022832"/>
    </source>
</evidence>
<dbReference type="Pfam" id="PF00378">
    <property type="entry name" value="ECH_1"/>
    <property type="match status" value="1"/>
</dbReference>
<comment type="similarity">
    <text evidence="3">In the N-terminal section; belongs to the enoyl-CoA hydratase/isomerase family.</text>
</comment>
<dbReference type="InterPro" id="IPR006108">
    <property type="entry name" value="3HC_DH_C"/>
</dbReference>
<dbReference type="AlphaFoldDB" id="A0A8J5X3T1"/>
<evidence type="ECO:0000256" key="8">
    <source>
        <dbReference type="ARBA" id="ARBA00023098"/>
    </source>
</evidence>
<name>A0A8J5X3T1_DIALT</name>
<gene>
    <name evidence="13" type="ORF">KFE25_007262</name>
</gene>
<proteinExistence type="inferred from homology"/>
<reference evidence="13" key="1">
    <citation type="submission" date="2021-05" db="EMBL/GenBank/DDBJ databases">
        <title>The genome of the haptophyte Pavlova lutheri (Diacronema luteri, Pavlovales) - a model for lipid biosynthesis in eukaryotic algae.</title>
        <authorList>
            <person name="Hulatt C.J."/>
            <person name="Posewitz M.C."/>
        </authorList>
    </citation>
    <scope>NUCLEOTIDE SEQUENCE</scope>
    <source>
        <strain evidence="13">NIVA-4/92</strain>
    </source>
</reference>
<dbReference type="Pfam" id="PF00725">
    <property type="entry name" value="3HCDH"/>
    <property type="match status" value="1"/>
</dbReference>
<keyword evidence="7" id="KW-0520">NAD</keyword>
<comment type="pathway">
    <text evidence="1">Lipid metabolism; fatty acid beta-oxidation.</text>
</comment>
<dbReference type="Gene3D" id="1.10.1040.50">
    <property type="match status" value="1"/>
</dbReference>
<feature type="domain" description="3-hydroxyacyl-CoA dehydrogenase NAD binding" evidence="12">
    <location>
        <begin position="342"/>
        <end position="526"/>
    </location>
</feature>
<dbReference type="GO" id="GO:0016509">
    <property type="term" value="F:long-chain (3S)-3-hydroxyacyl-CoA dehydrogenase (NAD+) activity"/>
    <property type="evidence" value="ECO:0007669"/>
    <property type="project" value="TreeGrafter"/>
</dbReference>
<keyword evidence="5" id="KW-0276">Fatty acid metabolism</keyword>
<sequence>MLRLVRTAGAPALRRGAAAALGRPLSSAAKKDVSYTVTADGIAMIRLDAQGERMNTLTKKLIGEFDETLTALEADRSVRAAVLISAKPDNFIAGADIKMLAACTTAAEASALATAGQKIMDRIAALRTPVVAAIHGACMGGGLEVALACHQRVASSGAKTTLALPEVMLGLLPGSGGTQRLPRLIGAQAALPLMLTGKSLRPDKAKKIGLVDLVVDPHALERTAVAAALALASGAAKPSKGKKRGWLDWALEATPPGRALLFSQAEKAALKQTKGKYPAPPAILRAIRAGLEGGHAHGSKVEAAEFGKLAVTPECAALQGLFFGQTACKKNPYGKPSAPVSTIGVLGAGLMGAGIAQVSATKGFQVMLKDTAPAGLARGEAQIAASLDKKVKRKSLAPFARDCQLANITGLTDEDSNWAPLLRKADLVIEAVFEEIGVKHKVVAMLEGILTDSAVIASNTSTLPLGQIAQHAKHAQRIVGMHYFSPVEQMPLLEVIPHAATSKEACAAAVDVGIRQGKTVIVVKDVPGFYVNRCLGPMIAEAMSLVQGGTDPLALNEAMKAFGFPVGPITLADEVGIDVTTHVVHNLTGDLGVRMAGADLSFLDELVSHKILGKKTRAGFFNYDAPAAGARSGGAVKGGKDLNPQVIELLAKYRAAVPQRAPAAEEVQHRMAGRFVNEALLCLQHGVVASASDGDIGAVFGIGFPPFLGGPFRYVDQVGAGAYVERMRRLADAHGEQFAPPQIVVDLAKSGGKFHAKA</sequence>
<dbReference type="InterPro" id="IPR008927">
    <property type="entry name" value="6-PGluconate_DH-like_C_sf"/>
</dbReference>
<dbReference type="InterPro" id="IPR006180">
    <property type="entry name" value="3-OHacyl-CoA_DH_CS"/>
</dbReference>
<dbReference type="SUPFAM" id="SSF51735">
    <property type="entry name" value="NAD(P)-binding Rossmann-fold domains"/>
    <property type="match status" value="1"/>
</dbReference>
<dbReference type="OMA" id="ESTTIRW"/>
<dbReference type="OrthoDB" id="10004768at2759"/>
<dbReference type="FunFam" id="3.90.226.10:FF:000011">
    <property type="entry name" value="Fatty acid oxidation complex subunit alpha"/>
    <property type="match status" value="1"/>
</dbReference>
<keyword evidence="9" id="KW-0456">Lyase</keyword>
<dbReference type="PROSITE" id="PS00067">
    <property type="entry name" value="3HCDH"/>
    <property type="match status" value="1"/>
</dbReference>
<dbReference type="InterPro" id="IPR036291">
    <property type="entry name" value="NAD(P)-bd_dom_sf"/>
</dbReference>
<comment type="similarity">
    <text evidence="2">In the central section; belongs to the 3-hydroxyacyl-CoA dehydrogenase family.</text>
</comment>
<comment type="caution">
    <text evidence="13">The sequence shown here is derived from an EMBL/GenBank/DDBJ whole genome shotgun (WGS) entry which is preliminary data.</text>
</comment>
<dbReference type="GO" id="GO:0006635">
    <property type="term" value="P:fatty acid beta-oxidation"/>
    <property type="evidence" value="ECO:0007669"/>
    <property type="project" value="UniProtKB-UniPathway"/>
</dbReference>
<dbReference type="PANTHER" id="PTHR43612">
    <property type="entry name" value="TRIFUNCTIONAL ENZYME SUBUNIT ALPHA"/>
    <property type="match status" value="1"/>
</dbReference>
<dbReference type="PANTHER" id="PTHR43612:SF3">
    <property type="entry name" value="TRIFUNCTIONAL ENZYME SUBUNIT ALPHA, MITOCHONDRIAL"/>
    <property type="match status" value="1"/>
</dbReference>
<organism evidence="13 14">
    <name type="scientific">Diacronema lutheri</name>
    <name type="common">Unicellular marine alga</name>
    <name type="synonym">Monochrysis lutheri</name>
    <dbReference type="NCBI Taxonomy" id="2081491"/>
    <lineage>
        <taxon>Eukaryota</taxon>
        <taxon>Haptista</taxon>
        <taxon>Haptophyta</taxon>
        <taxon>Pavlovophyceae</taxon>
        <taxon>Pavlovales</taxon>
        <taxon>Pavlovaceae</taxon>
        <taxon>Diacronema</taxon>
    </lineage>
</organism>
<keyword evidence="10" id="KW-0511">Multifunctional enzyme</keyword>
<dbReference type="GO" id="GO:0004300">
    <property type="term" value="F:enoyl-CoA hydratase activity"/>
    <property type="evidence" value="ECO:0007669"/>
    <property type="project" value="UniProtKB-EC"/>
</dbReference>
<evidence type="ECO:0000313" key="14">
    <source>
        <dbReference type="Proteomes" id="UP000751190"/>
    </source>
</evidence>
<dbReference type="Pfam" id="PF02737">
    <property type="entry name" value="3HCDH_N"/>
    <property type="match status" value="1"/>
</dbReference>
<dbReference type="SUPFAM" id="SSF52096">
    <property type="entry name" value="ClpP/crotonase"/>
    <property type="match status" value="1"/>
</dbReference>
<dbReference type="GO" id="GO:0070403">
    <property type="term" value="F:NAD+ binding"/>
    <property type="evidence" value="ECO:0007669"/>
    <property type="project" value="InterPro"/>
</dbReference>
<dbReference type="CDD" id="cd06558">
    <property type="entry name" value="crotonase-like"/>
    <property type="match status" value="1"/>
</dbReference>
<dbReference type="EMBL" id="JAGTXO010000097">
    <property type="protein sequence ID" value="KAG8456934.1"/>
    <property type="molecule type" value="Genomic_DNA"/>
</dbReference>
<accession>A0A8J5X3T1</accession>
<evidence type="ECO:0000256" key="1">
    <source>
        <dbReference type="ARBA" id="ARBA00005005"/>
    </source>
</evidence>
<evidence type="ECO:0000259" key="11">
    <source>
        <dbReference type="Pfam" id="PF00725"/>
    </source>
</evidence>
<evidence type="ECO:0000256" key="3">
    <source>
        <dbReference type="ARBA" id="ARBA00008750"/>
    </source>
</evidence>
<dbReference type="Proteomes" id="UP000751190">
    <property type="component" value="Unassembled WGS sequence"/>
</dbReference>
<dbReference type="Gene3D" id="3.90.226.10">
    <property type="entry name" value="2-enoyl-CoA Hydratase, Chain A, domain 1"/>
    <property type="match status" value="1"/>
</dbReference>
<dbReference type="InterPro" id="IPR001753">
    <property type="entry name" value="Enoyl-CoA_hydra/iso"/>
</dbReference>
<protein>
    <recommendedName>
        <fullName evidence="4">enoyl-CoA hydratase</fullName>
        <ecNumber evidence="4">4.2.1.17</ecNumber>
    </recommendedName>
</protein>
<evidence type="ECO:0000256" key="9">
    <source>
        <dbReference type="ARBA" id="ARBA00023239"/>
    </source>
</evidence>
<evidence type="ECO:0000259" key="12">
    <source>
        <dbReference type="Pfam" id="PF02737"/>
    </source>
</evidence>
<keyword evidence="6" id="KW-0560">Oxidoreductase</keyword>
<keyword evidence="8" id="KW-0443">Lipid metabolism</keyword>
<dbReference type="FunFam" id="3.40.50.720:FF:000009">
    <property type="entry name" value="Fatty oxidation complex, alpha subunit"/>
    <property type="match status" value="1"/>
</dbReference>
<dbReference type="SUPFAM" id="SSF48179">
    <property type="entry name" value="6-phosphogluconate dehydrogenase C-terminal domain-like"/>
    <property type="match status" value="2"/>
</dbReference>
<evidence type="ECO:0000256" key="10">
    <source>
        <dbReference type="ARBA" id="ARBA00023268"/>
    </source>
</evidence>
<dbReference type="UniPathway" id="UPA00659"/>
<evidence type="ECO:0000256" key="2">
    <source>
        <dbReference type="ARBA" id="ARBA00007005"/>
    </source>
</evidence>
<evidence type="ECO:0000256" key="4">
    <source>
        <dbReference type="ARBA" id="ARBA00012076"/>
    </source>
</evidence>
<evidence type="ECO:0000256" key="7">
    <source>
        <dbReference type="ARBA" id="ARBA00023027"/>
    </source>
</evidence>
<evidence type="ECO:0000313" key="13">
    <source>
        <dbReference type="EMBL" id="KAG8456934.1"/>
    </source>
</evidence>
<keyword evidence="14" id="KW-1185">Reference proteome</keyword>
<dbReference type="InterPro" id="IPR029045">
    <property type="entry name" value="ClpP/crotonase-like_dom_sf"/>
</dbReference>
<dbReference type="EC" id="4.2.1.17" evidence="4"/>
<dbReference type="InterPro" id="IPR050136">
    <property type="entry name" value="FA_oxidation_alpha_subunit"/>
</dbReference>
<dbReference type="InterPro" id="IPR006176">
    <property type="entry name" value="3-OHacyl-CoA_DH_NAD-bd"/>
</dbReference>
<evidence type="ECO:0000256" key="6">
    <source>
        <dbReference type="ARBA" id="ARBA00023002"/>
    </source>
</evidence>
<dbReference type="Gene3D" id="3.40.50.720">
    <property type="entry name" value="NAD(P)-binding Rossmann-like Domain"/>
    <property type="match status" value="1"/>
</dbReference>
<feature type="domain" description="3-hydroxyacyl-CoA dehydrogenase C-terminal" evidence="11">
    <location>
        <begin position="528"/>
        <end position="623"/>
    </location>
</feature>
<dbReference type="GO" id="GO:0016507">
    <property type="term" value="C:mitochondrial fatty acid beta-oxidation multienzyme complex"/>
    <property type="evidence" value="ECO:0007669"/>
    <property type="project" value="TreeGrafter"/>
</dbReference>